<feature type="region of interest" description="Disordered" evidence="1">
    <location>
        <begin position="1"/>
        <end position="64"/>
    </location>
</feature>
<feature type="region of interest" description="Disordered" evidence="1">
    <location>
        <begin position="128"/>
        <end position="153"/>
    </location>
</feature>
<organism evidence="3">
    <name type="scientific">Drosophila sechellia</name>
    <name type="common">Fruit fly</name>
    <dbReference type="NCBI Taxonomy" id="7238"/>
    <lineage>
        <taxon>Eukaryota</taxon>
        <taxon>Metazoa</taxon>
        <taxon>Ecdysozoa</taxon>
        <taxon>Arthropoda</taxon>
        <taxon>Hexapoda</taxon>
        <taxon>Insecta</taxon>
        <taxon>Pterygota</taxon>
        <taxon>Neoptera</taxon>
        <taxon>Endopterygota</taxon>
        <taxon>Diptera</taxon>
        <taxon>Brachycera</taxon>
        <taxon>Muscomorpha</taxon>
        <taxon>Ephydroidea</taxon>
        <taxon>Drosophilidae</taxon>
        <taxon>Drosophila</taxon>
        <taxon>Sophophora</taxon>
    </lineage>
</organism>
<evidence type="ECO:0000313" key="2">
    <source>
        <dbReference type="EMBL" id="EDW44902.1"/>
    </source>
</evidence>
<proteinExistence type="predicted"/>
<dbReference type="Proteomes" id="UP000001292">
    <property type="component" value="Unassembled WGS sequence"/>
</dbReference>
<evidence type="ECO:0000313" key="3">
    <source>
        <dbReference type="Proteomes" id="UP000001292"/>
    </source>
</evidence>
<dbReference type="STRING" id="7238.B4IQG4"/>
<accession>B4IQG4</accession>
<dbReference type="AlphaFoldDB" id="B4IQG4"/>
<feature type="compositionally biased region" description="Basic and acidic residues" evidence="1">
    <location>
        <begin position="46"/>
        <end position="55"/>
    </location>
</feature>
<reference evidence="2 3" key="1">
    <citation type="journal article" date="2007" name="Nature">
        <title>Evolution of genes and genomes on the Drosophila phylogeny.</title>
        <authorList>
            <consortium name="Drosophila 12 Genomes Consortium"/>
            <person name="Clark A.G."/>
            <person name="Eisen M.B."/>
            <person name="Smith D.R."/>
            <person name="Bergman C.M."/>
            <person name="Oliver B."/>
            <person name="Markow T.A."/>
            <person name="Kaufman T.C."/>
            <person name="Kellis M."/>
            <person name="Gelbart W."/>
            <person name="Iyer V.N."/>
            <person name="Pollard D.A."/>
            <person name="Sackton T.B."/>
            <person name="Larracuente A.M."/>
            <person name="Singh N.D."/>
            <person name="Abad J.P."/>
            <person name="Abt D.N."/>
            <person name="Adryan B."/>
            <person name="Aguade M."/>
            <person name="Akashi H."/>
            <person name="Anderson W.W."/>
            <person name="Aquadro C.F."/>
            <person name="Ardell D.H."/>
            <person name="Arguello R."/>
            <person name="Artieri C.G."/>
            <person name="Barbash D.A."/>
            <person name="Barker D."/>
            <person name="Barsanti P."/>
            <person name="Batterham P."/>
            <person name="Batzoglou S."/>
            <person name="Begun D."/>
            <person name="Bhutkar A."/>
            <person name="Blanco E."/>
            <person name="Bosak S.A."/>
            <person name="Bradley R.K."/>
            <person name="Brand A.D."/>
            <person name="Brent M.R."/>
            <person name="Brooks A.N."/>
            <person name="Brown R.H."/>
            <person name="Butlin R.K."/>
            <person name="Caggese C."/>
            <person name="Calvi B.R."/>
            <person name="Bernardo de Carvalho A."/>
            <person name="Caspi A."/>
            <person name="Castrezana S."/>
            <person name="Celniker S.E."/>
            <person name="Chang J.L."/>
            <person name="Chapple C."/>
            <person name="Chatterji S."/>
            <person name="Chinwalla A."/>
            <person name="Civetta A."/>
            <person name="Clifton S.W."/>
            <person name="Comeron J.M."/>
            <person name="Costello J.C."/>
            <person name="Coyne J.A."/>
            <person name="Daub J."/>
            <person name="David R.G."/>
            <person name="Delcher A.L."/>
            <person name="Delehaunty K."/>
            <person name="Do C.B."/>
            <person name="Ebling H."/>
            <person name="Edwards K."/>
            <person name="Eickbush T."/>
            <person name="Evans J.D."/>
            <person name="Filipski A."/>
            <person name="Findeiss S."/>
            <person name="Freyhult E."/>
            <person name="Fulton L."/>
            <person name="Fulton R."/>
            <person name="Garcia A.C."/>
            <person name="Gardiner A."/>
            <person name="Garfield D.A."/>
            <person name="Garvin B.E."/>
            <person name="Gibson G."/>
            <person name="Gilbert D."/>
            <person name="Gnerre S."/>
            <person name="Godfrey J."/>
            <person name="Good R."/>
            <person name="Gotea V."/>
            <person name="Gravely B."/>
            <person name="Greenberg A.J."/>
            <person name="Griffiths-Jones S."/>
            <person name="Gross S."/>
            <person name="Guigo R."/>
            <person name="Gustafson E.A."/>
            <person name="Haerty W."/>
            <person name="Hahn M.W."/>
            <person name="Halligan D.L."/>
            <person name="Halpern A.L."/>
            <person name="Halter G.M."/>
            <person name="Han M.V."/>
            <person name="Heger A."/>
            <person name="Hillier L."/>
            <person name="Hinrichs A.S."/>
            <person name="Holmes I."/>
            <person name="Hoskins R.A."/>
            <person name="Hubisz M.J."/>
            <person name="Hultmark D."/>
            <person name="Huntley M.A."/>
            <person name="Jaffe D.B."/>
            <person name="Jagadeeshan S."/>
            <person name="Jeck W.R."/>
            <person name="Johnson J."/>
            <person name="Jones C.D."/>
            <person name="Jordan W.C."/>
            <person name="Karpen G.H."/>
            <person name="Kataoka E."/>
            <person name="Keightley P.D."/>
            <person name="Kheradpour P."/>
            <person name="Kirkness E.F."/>
            <person name="Koerich L.B."/>
            <person name="Kristiansen K."/>
            <person name="Kudrna D."/>
            <person name="Kulathinal R.J."/>
            <person name="Kumar S."/>
            <person name="Kwok R."/>
            <person name="Lander E."/>
            <person name="Langley C.H."/>
            <person name="Lapoint R."/>
            <person name="Lazzaro B.P."/>
            <person name="Lee S.J."/>
            <person name="Levesque L."/>
            <person name="Li R."/>
            <person name="Lin C.F."/>
            <person name="Lin M.F."/>
            <person name="Lindblad-Toh K."/>
            <person name="Llopart A."/>
            <person name="Long M."/>
            <person name="Low L."/>
            <person name="Lozovsky E."/>
            <person name="Lu J."/>
            <person name="Luo M."/>
            <person name="Machado C.A."/>
            <person name="Makalowski W."/>
            <person name="Marzo M."/>
            <person name="Matsuda M."/>
            <person name="Matzkin L."/>
            <person name="McAllister B."/>
            <person name="McBride C.S."/>
            <person name="McKernan B."/>
            <person name="McKernan K."/>
            <person name="Mendez-Lago M."/>
            <person name="Minx P."/>
            <person name="Mollenhauer M.U."/>
            <person name="Montooth K."/>
            <person name="Mount S.M."/>
            <person name="Mu X."/>
            <person name="Myers E."/>
            <person name="Negre B."/>
            <person name="Newfeld S."/>
            <person name="Nielsen R."/>
            <person name="Noor M.A."/>
            <person name="O'Grady P."/>
            <person name="Pachter L."/>
            <person name="Papaceit M."/>
            <person name="Parisi M.J."/>
            <person name="Parisi M."/>
            <person name="Parts L."/>
            <person name="Pedersen J.S."/>
            <person name="Pesole G."/>
            <person name="Phillippy A.M."/>
            <person name="Ponting C.P."/>
            <person name="Pop M."/>
            <person name="Porcelli D."/>
            <person name="Powell J.R."/>
            <person name="Prohaska S."/>
            <person name="Pruitt K."/>
            <person name="Puig M."/>
            <person name="Quesneville H."/>
            <person name="Ram K.R."/>
            <person name="Rand D."/>
            <person name="Rasmussen M.D."/>
            <person name="Reed L.K."/>
            <person name="Reenan R."/>
            <person name="Reily A."/>
            <person name="Remington K.A."/>
            <person name="Rieger T.T."/>
            <person name="Ritchie M.G."/>
            <person name="Robin C."/>
            <person name="Rogers Y.H."/>
            <person name="Rohde C."/>
            <person name="Rozas J."/>
            <person name="Rubenfield M.J."/>
            <person name="Ruiz A."/>
            <person name="Russo S."/>
            <person name="Salzberg S.L."/>
            <person name="Sanchez-Gracia A."/>
            <person name="Saranga D.J."/>
            <person name="Sato H."/>
            <person name="Schaeffer S.W."/>
            <person name="Schatz M.C."/>
            <person name="Schlenke T."/>
            <person name="Schwartz R."/>
            <person name="Segarra C."/>
            <person name="Singh R.S."/>
            <person name="Sirot L."/>
            <person name="Sirota M."/>
            <person name="Sisneros N.B."/>
            <person name="Smith C.D."/>
            <person name="Smith T.F."/>
            <person name="Spieth J."/>
            <person name="Stage D.E."/>
            <person name="Stark A."/>
            <person name="Stephan W."/>
            <person name="Strausberg R.L."/>
            <person name="Strempel S."/>
            <person name="Sturgill D."/>
            <person name="Sutton G."/>
            <person name="Sutton G.G."/>
            <person name="Tao W."/>
            <person name="Teichmann S."/>
            <person name="Tobari Y.N."/>
            <person name="Tomimura Y."/>
            <person name="Tsolas J.M."/>
            <person name="Valente V.L."/>
            <person name="Venter E."/>
            <person name="Venter J.C."/>
            <person name="Vicario S."/>
            <person name="Vieira F.G."/>
            <person name="Vilella A.J."/>
            <person name="Villasante A."/>
            <person name="Walenz B."/>
            <person name="Wang J."/>
            <person name="Wasserman M."/>
            <person name="Watts T."/>
            <person name="Wilson D."/>
            <person name="Wilson R.K."/>
            <person name="Wing R.A."/>
            <person name="Wolfner M.F."/>
            <person name="Wong A."/>
            <person name="Wong G.K."/>
            <person name="Wu C.I."/>
            <person name="Wu G."/>
            <person name="Yamamoto D."/>
            <person name="Yang H.P."/>
            <person name="Yang S.P."/>
            <person name="Yorke J.A."/>
            <person name="Yoshida K."/>
            <person name="Zdobnov E."/>
            <person name="Zhang P."/>
            <person name="Zhang Y."/>
            <person name="Zimin A.V."/>
            <person name="Baldwin J."/>
            <person name="Abdouelleil A."/>
            <person name="Abdulkadir J."/>
            <person name="Abebe A."/>
            <person name="Abera B."/>
            <person name="Abreu J."/>
            <person name="Acer S.C."/>
            <person name="Aftuck L."/>
            <person name="Alexander A."/>
            <person name="An P."/>
            <person name="Anderson E."/>
            <person name="Anderson S."/>
            <person name="Arachi H."/>
            <person name="Azer M."/>
            <person name="Bachantsang P."/>
            <person name="Barry A."/>
            <person name="Bayul T."/>
            <person name="Berlin A."/>
            <person name="Bessette D."/>
            <person name="Bloom T."/>
            <person name="Blye J."/>
            <person name="Boguslavskiy L."/>
            <person name="Bonnet C."/>
            <person name="Boukhgalter B."/>
            <person name="Bourzgui I."/>
            <person name="Brown A."/>
            <person name="Cahill P."/>
            <person name="Channer S."/>
            <person name="Cheshatsang Y."/>
            <person name="Chuda L."/>
            <person name="Citroen M."/>
            <person name="Collymore A."/>
            <person name="Cooke P."/>
            <person name="Costello M."/>
            <person name="D'Aco K."/>
            <person name="Daza R."/>
            <person name="De Haan G."/>
            <person name="DeGray S."/>
            <person name="DeMaso C."/>
            <person name="Dhargay N."/>
            <person name="Dooley K."/>
            <person name="Dooley E."/>
            <person name="Doricent M."/>
            <person name="Dorje P."/>
            <person name="Dorjee K."/>
            <person name="Dupes A."/>
            <person name="Elong R."/>
            <person name="Falk J."/>
            <person name="Farina A."/>
            <person name="Faro S."/>
            <person name="Ferguson D."/>
            <person name="Fisher S."/>
            <person name="Foley C.D."/>
            <person name="Franke A."/>
            <person name="Friedrich D."/>
            <person name="Gadbois L."/>
            <person name="Gearin G."/>
            <person name="Gearin C.R."/>
            <person name="Giannoukos G."/>
            <person name="Goode T."/>
            <person name="Graham J."/>
            <person name="Grandbois E."/>
            <person name="Grewal S."/>
            <person name="Gyaltsen K."/>
            <person name="Hafez N."/>
            <person name="Hagos B."/>
            <person name="Hall J."/>
            <person name="Henson C."/>
            <person name="Hollinger A."/>
            <person name="Honan T."/>
            <person name="Huard M.D."/>
            <person name="Hughes L."/>
            <person name="Hurhula B."/>
            <person name="Husby M.E."/>
            <person name="Kamat A."/>
            <person name="Kanga B."/>
            <person name="Kashin S."/>
            <person name="Khazanovich D."/>
            <person name="Kisner P."/>
            <person name="Lance K."/>
            <person name="Lara M."/>
            <person name="Lee W."/>
            <person name="Lennon N."/>
            <person name="Letendre F."/>
            <person name="LeVine R."/>
            <person name="Lipovsky A."/>
            <person name="Liu X."/>
            <person name="Liu J."/>
            <person name="Liu S."/>
            <person name="Lokyitsang T."/>
            <person name="Lokyitsang Y."/>
            <person name="Lubonja R."/>
            <person name="Lui A."/>
            <person name="MacDonald P."/>
            <person name="Magnisalis V."/>
            <person name="Maru K."/>
            <person name="Matthews C."/>
            <person name="McCusker W."/>
            <person name="McDonough S."/>
            <person name="Mehta T."/>
            <person name="Meldrim J."/>
            <person name="Meneus L."/>
            <person name="Mihai O."/>
            <person name="Mihalev A."/>
            <person name="Mihova T."/>
            <person name="Mittelman R."/>
            <person name="Mlenga V."/>
            <person name="Montmayeur A."/>
            <person name="Mulrain L."/>
            <person name="Navidi A."/>
            <person name="Naylor J."/>
            <person name="Negash T."/>
            <person name="Nguyen T."/>
            <person name="Nguyen N."/>
            <person name="Nicol R."/>
            <person name="Norbu C."/>
            <person name="Norbu N."/>
            <person name="Novod N."/>
            <person name="O'Neill B."/>
            <person name="Osman S."/>
            <person name="Markiewicz E."/>
            <person name="Oyono O.L."/>
            <person name="Patti C."/>
            <person name="Phunkhang P."/>
            <person name="Pierre F."/>
            <person name="Priest M."/>
            <person name="Raghuraman S."/>
            <person name="Rege F."/>
            <person name="Reyes R."/>
            <person name="Rise C."/>
            <person name="Rogov P."/>
            <person name="Ross K."/>
            <person name="Ryan E."/>
            <person name="Settipalli S."/>
            <person name="Shea T."/>
            <person name="Sherpa N."/>
            <person name="Shi L."/>
            <person name="Shih D."/>
            <person name="Sparrow T."/>
            <person name="Spaulding J."/>
            <person name="Stalker J."/>
            <person name="Stange-Thomann N."/>
            <person name="Stavropoulos S."/>
            <person name="Stone C."/>
            <person name="Strader C."/>
            <person name="Tesfaye S."/>
            <person name="Thomson T."/>
            <person name="Thoulutsang Y."/>
            <person name="Thoulutsang D."/>
            <person name="Topham K."/>
            <person name="Topping I."/>
            <person name="Tsamla T."/>
            <person name="Vassiliev H."/>
            <person name="Vo A."/>
            <person name="Wangchuk T."/>
            <person name="Wangdi T."/>
            <person name="Weiand M."/>
            <person name="Wilkinson J."/>
            <person name="Wilson A."/>
            <person name="Yadav S."/>
            <person name="Young G."/>
            <person name="Yu Q."/>
            <person name="Zembek L."/>
            <person name="Zhong D."/>
            <person name="Zimmer A."/>
            <person name="Zwirko Z."/>
            <person name="Jaffe D.B."/>
            <person name="Alvarez P."/>
            <person name="Brockman W."/>
            <person name="Butler J."/>
            <person name="Chin C."/>
            <person name="Gnerre S."/>
            <person name="Grabherr M."/>
            <person name="Kleber M."/>
            <person name="Mauceli E."/>
            <person name="MacCallum I."/>
        </authorList>
    </citation>
    <scope>NUCLEOTIDE SEQUENCE [LARGE SCALE GENOMIC DNA]</scope>
    <source>
        <strain evidence="3">Rob3c / Tucson 14021-0248.25</strain>
    </source>
</reference>
<feature type="compositionally biased region" description="Basic and acidic residues" evidence="1">
    <location>
        <begin position="136"/>
        <end position="153"/>
    </location>
</feature>
<name>B4IQG4_DROSE</name>
<keyword evidence="3" id="KW-1185">Reference proteome</keyword>
<gene>
    <name evidence="2" type="primary">Dsec\GM16221</name>
    <name evidence="2" type="ORF">Dsec_GM16221</name>
</gene>
<evidence type="ECO:0000256" key="1">
    <source>
        <dbReference type="SAM" id="MobiDB-lite"/>
    </source>
</evidence>
<dbReference type="HOGENOM" id="CLU_1410194_0_0_1"/>
<protein>
    <submittedName>
        <fullName evidence="2">GM16221</fullName>
    </submittedName>
</protein>
<dbReference type="EMBL" id="CH687927">
    <property type="protein sequence ID" value="EDW44902.1"/>
    <property type="molecule type" value="Genomic_DNA"/>
</dbReference>
<sequence length="193" mass="21022">MHLDGTTEQKVGTLFSKVFEDTGPSTAKTADRKRRLQAEADANNNDTEKASKLAKESVATQGASATERKQAFSLGLEHTSPIQVNGAALACPLVRKSLPPGEANSCPPPPKRDPAAVKSAVKIIKVKAPEEGNNNNDEKEMSTETSEPHKTDSVEEGRRVVMWIIFPIKTKFFFKYFRGHTLGLSATAKPNLF</sequence>